<proteinExistence type="predicted"/>
<accession>A0A4R7KRS4</accession>
<dbReference type="SUPFAM" id="SSF51419">
    <property type="entry name" value="PLP-binding barrel"/>
    <property type="match status" value="1"/>
</dbReference>
<gene>
    <name evidence="3" type="ORF">EDD71_10748</name>
</gene>
<dbReference type="Pfam" id="PF01168">
    <property type="entry name" value="Ala_racemase_N"/>
    <property type="match status" value="1"/>
</dbReference>
<dbReference type="InterPro" id="IPR048449">
    <property type="entry name" value="YhfX-like_C"/>
</dbReference>
<organism evidence="3 4">
    <name type="scientific">Fonticella tunisiensis</name>
    <dbReference type="NCBI Taxonomy" id="1096341"/>
    <lineage>
        <taxon>Bacteria</taxon>
        <taxon>Bacillati</taxon>
        <taxon>Bacillota</taxon>
        <taxon>Clostridia</taxon>
        <taxon>Eubacteriales</taxon>
        <taxon>Clostridiaceae</taxon>
        <taxon>Fonticella</taxon>
    </lineage>
</organism>
<reference evidence="3 4" key="1">
    <citation type="submission" date="2019-03" db="EMBL/GenBank/DDBJ databases">
        <title>Genomic Encyclopedia of Type Strains, Phase IV (KMG-IV): sequencing the most valuable type-strain genomes for metagenomic binning, comparative biology and taxonomic classification.</title>
        <authorList>
            <person name="Goeker M."/>
        </authorList>
    </citation>
    <scope>NUCLEOTIDE SEQUENCE [LARGE SCALE GENOMIC DNA]</scope>
    <source>
        <strain evidence="3 4">DSM 24455</strain>
    </source>
</reference>
<dbReference type="RefSeq" id="WP_133627803.1">
    <property type="nucleotide sequence ID" value="NZ_SOAZ01000007.1"/>
</dbReference>
<feature type="domain" description="Alanine racemase N-terminal" evidence="1">
    <location>
        <begin position="34"/>
        <end position="265"/>
    </location>
</feature>
<dbReference type="InterPro" id="IPR029066">
    <property type="entry name" value="PLP-binding_barrel"/>
</dbReference>
<dbReference type="InterPro" id="IPR001608">
    <property type="entry name" value="Ala_racemase_N"/>
</dbReference>
<dbReference type="CDD" id="cd06811">
    <property type="entry name" value="PLPDE_III_yhfX_like"/>
    <property type="match status" value="1"/>
</dbReference>
<dbReference type="EMBL" id="SOAZ01000007">
    <property type="protein sequence ID" value="TDT61323.1"/>
    <property type="molecule type" value="Genomic_DNA"/>
</dbReference>
<comment type="caution">
    <text evidence="3">The sequence shown here is derived from an EMBL/GenBank/DDBJ whole genome shotgun (WGS) entry which is preliminary data.</text>
</comment>
<dbReference type="Gene3D" id="2.40.37.30">
    <property type="match status" value="2"/>
</dbReference>
<sequence>MFLDVTLRRNPALIEAAFKLHQEGVIQPDTYILDLDAIISNAKAIKYEADKYGIKLYFMTKQFGRNPYVSRKLMDLGYEGAVAVDYREADILYDSGIKIGHVGHLVQVPSNKIESMLLKRPEVITVYSVEKAKEISDIAAKLGINQNIMLRVIDKDDTFYPGQYGGFYIDELVEKAGEIIKLPNVNIYGITSFPCFLYDSDSQSIKETNNIKTILKAKEVLEKNFKIILKEINTPSATCTSNIRRIAELGGTHGEPGHGLVGTTPIHAVKDEVEIPAIVYVSEVSHNLGNASYCYGGGHYRRSHMHSALVGKGMESMKRVEVEMPDSNSIDYYICLKENANIGETVILSFRTQIFVTRSEVAVVKGISSGRVEIAGIYDSLGRLIRR</sequence>
<protein>
    <submittedName>
        <fullName evidence="3">Putative amino acid racemase</fullName>
    </submittedName>
</protein>
<evidence type="ECO:0000313" key="4">
    <source>
        <dbReference type="Proteomes" id="UP000295325"/>
    </source>
</evidence>
<dbReference type="AlphaFoldDB" id="A0A4R7KRS4"/>
<dbReference type="Proteomes" id="UP000295325">
    <property type="component" value="Unassembled WGS sequence"/>
</dbReference>
<name>A0A4R7KRS4_9CLOT</name>
<evidence type="ECO:0000259" key="2">
    <source>
        <dbReference type="Pfam" id="PF21279"/>
    </source>
</evidence>
<evidence type="ECO:0000259" key="1">
    <source>
        <dbReference type="Pfam" id="PF01168"/>
    </source>
</evidence>
<evidence type="ECO:0000313" key="3">
    <source>
        <dbReference type="EMBL" id="TDT61323.1"/>
    </source>
</evidence>
<keyword evidence="4" id="KW-1185">Reference proteome</keyword>
<feature type="domain" description="YhfX-like C-terminal" evidence="2">
    <location>
        <begin position="279"/>
        <end position="374"/>
    </location>
</feature>
<dbReference type="Pfam" id="PF21279">
    <property type="entry name" value="YhfX-like_C"/>
    <property type="match status" value="1"/>
</dbReference>
<dbReference type="OrthoDB" id="3189402at2"/>